<dbReference type="Proteomes" id="UP001527099">
    <property type="component" value="Unassembled WGS sequence"/>
</dbReference>
<proteinExistence type="inferred from homology"/>
<keyword evidence="5 10" id="KW-0472">Membrane</keyword>
<protein>
    <recommendedName>
        <fullName evidence="10">Fluoride-specific ion channel FluC</fullName>
    </recommendedName>
</protein>
<keyword evidence="12" id="KW-1185">Reference proteome</keyword>
<feature type="transmembrane region" description="Helical" evidence="10">
    <location>
        <begin position="33"/>
        <end position="54"/>
    </location>
</feature>
<dbReference type="PANTHER" id="PTHR28259">
    <property type="entry name" value="FLUORIDE EXPORT PROTEIN 1-RELATED"/>
    <property type="match status" value="1"/>
</dbReference>
<feature type="transmembrane region" description="Helical" evidence="10">
    <location>
        <begin position="97"/>
        <end position="118"/>
    </location>
</feature>
<evidence type="ECO:0000256" key="7">
    <source>
        <dbReference type="ARBA" id="ARBA00035120"/>
    </source>
</evidence>
<keyword evidence="10" id="KW-0813">Transport</keyword>
<keyword evidence="4 10" id="KW-1133">Transmembrane helix</keyword>
<evidence type="ECO:0000256" key="10">
    <source>
        <dbReference type="HAMAP-Rule" id="MF_00454"/>
    </source>
</evidence>
<evidence type="ECO:0000313" key="11">
    <source>
        <dbReference type="EMBL" id="MCY9694183.1"/>
    </source>
</evidence>
<organism evidence="11 12">
    <name type="scientific">Paenibacillus alginolyticus</name>
    <dbReference type="NCBI Taxonomy" id="59839"/>
    <lineage>
        <taxon>Bacteria</taxon>
        <taxon>Bacillati</taxon>
        <taxon>Bacillota</taxon>
        <taxon>Bacilli</taxon>
        <taxon>Bacillales</taxon>
        <taxon>Paenibacillaceae</taxon>
        <taxon>Paenibacillus</taxon>
    </lineage>
</organism>
<comment type="caution">
    <text evidence="11">The sequence shown here is derived from an EMBL/GenBank/DDBJ whole genome shotgun (WGS) entry which is preliminary data.</text>
</comment>
<sequence length="119" mass="12905">MIWLIGLGGVLGTLSRFYLGKWISAKGTSTFPWGTWVINLTGSFTLGILFSLHVNHAISDLVWLIFGTGFCGAYTTFSTFGYETSQLVQKGEVVKAGVYVVTSVLLGLLSAFLGITLFR</sequence>
<dbReference type="RefSeq" id="WP_268615901.1">
    <property type="nucleotide sequence ID" value="NZ_JAMDMX010000046.1"/>
</dbReference>
<feature type="binding site" evidence="10">
    <location>
        <position position="75"/>
    </location>
    <ligand>
        <name>Na(+)</name>
        <dbReference type="ChEBI" id="CHEBI:29101"/>
        <note>structural</note>
    </ligand>
</feature>
<keyword evidence="10" id="KW-0915">Sodium</keyword>
<comment type="subcellular location">
    <subcellularLocation>
        <location evidence="1 10">Cell membrane</location>
        <topology evidence="1 10">Multi-pass membrane protein</topology>
    </subcellularLocation>
</comment>
<keyword evidence="10" id="KW-0406">Ion transport</keyword>
<evidence type="ECO:0000313" key="12">
    <source>
        <dbReference type="Proteomes" id="UP001527099"/>
    </source>
</evidence>
<evidence type="ECO:0000256" key="6">
    <source>
        <dbReference type="ARBA" id="ARBA00023303"/>
    </source>
</evidence>
<evidence type="ECO:0000256" key="9">
    <source>
        <dbReference type="ARBA" id="ARBA00049940"/>
    </source>
</evidence>
<dbReference type="NCBIfam" id="TIGR00494">
    <property type="entry name" value="crcB"/>
    <property type="match status" value="1"/>
</dbReference>
<dbReference type="EMBL" id="JAMDMX010000046">
    <property type="protein sequence ID" value="MCY9694183.1"/>
    <property type="molecule type" value="Genomic_DNA"/>
</dbReference>
<dbReference type="PANTHER" id="PTHR28259:SF1">
    <property type="entry name" value="FLUORIDE EXPORT PROTEIN 1-RELATED"/>
    <property type="match status" value="1"/>
</dbReference>
<keyword evidence="10" id="KW-0479">Metal-binding</keyword>
<dbReference type="HAMAP" id="MF_00454">
    <property type="entry name" value="FluC"/>
    <property type="match status" value="1"/>
</dbReference>
<evidence type="ECO:0000256" key="1">
    <source>
        <dbReference type="ARBA" id="ARBA00004651"/>
    </source>
</evidence>
<evidence type="ECO:0000256" key="2">
    <source>
        <dbReference type="ARBA" id="ARBA00022475"/>
    </source>
</evidence>
<accession>A0ABT4GDA3</accession>
<feature type="binding site" evidence="10">
    <location>
        <position position="72"/>
    </location>
    <ligand>
        <name>Na(+)</name>
        <dbReference type="ChEBI" id="CHEBI:29101"/>
        <note>structural</note>
    </ligand>
</feature>
<reference evidence="11 12" key="1">
    <citation type="submission" date="2022-05" db="EMBL/GenBank/DDBJ databases">
        <title>Genome Sequencing of Bee-Associated Microbes.</title>
        <authorList>
            <person name="Dunlap C."/>
        </authorList>
    </citation>
    <scope>NUCLEOTIDE SEQUENCE [LARGE SCALE GENOMIC DNA]</scope>
    <source>
        <strain evidence="11 12">NRRL B-14421</strain>
    </source>
</reference>
<gene>
    <name evidence="10 11" type="primary">crcB</name>
    <name evidence="10" type="synonym">fluC</name>
    <name evidence="11" type="ORF">M5X19_14905</name>
</gene>
<comment type="similarity">
    <text evidence="7 10">Belongs to the fluoride channel Fluc/FEX (TC 1.A.43) family.</text>
</comment>
<dbReference type="InterPro" id="IPR003691">
    <property type="entry name" value="FluC"/>
</dbReference>
<evidence type="ECO:0000256" key="8">
    <source>
        <dbReference type="ARBA" id="ARBA00035585"/>
    </source>
</evidence>
<comment type="activity regulation">
    <text evidence="10">Na(+) is not transported, but it plays an essential structural role and its presence is essential for fluoride channel function.</text>
</comment>
<feature type="transmembrane region" description="Helical" evidence="10">
    <location>
        <begin position="61"/>
        <end position="77"/>
    </location>
</feature>
<evidence type="ECO:0000256" key="4">
    <source>
        <dbReference type="ARBA" id="ARBA00022989"/>
    </source>
</evidence>
<evidence type="ECO:0000256" key="5">
    <source>
        <dbReference type="ARBA" id="ARBA00023136"/>
    </source>
</evidence>
<comment type="catalytic activity">
    <reaction evidence="8">
        <text>fluoride(in) = fluoride(out)</text>
        <dbReference type="Rhea" id="RHEA:76159"/>
        <dbReference type="ChEBI" id="CHEBI:17051"/>
    </reaction>
    <physiologicalReaction direction="left-to-right" evidence="8">
        <dbReference type="Rhea" id="RHEA:76160"/>
    </physiologicalReaction>
</comment>
<dbReference type="Pfam" id="PF02537">
    <property type="entry name" value="CRCB"/>
    <property type="match status" value="1"/>
</dbReference>
<keyword evidence="6 10" id="KW-0407">Ion channel</keyword>
<comment type="function">
    <text evidence="9 10">Fluoride-specific ion channel. Important for reducing fluoride concentration in the cell, thus reducing its toxicity.</text>
</comment>
<keyword evidence="2 10" id="KW-1003">Cell membrane</keyword>
<keyword evidence="3 10" id="KW-0812">Transmembrane</keyword>
<evidence type="ECO:0000256" key="3">
    <source>
        <dbReference type="ARBA" id="ARBA00022692"/>
    </source>
</evidence>
<name>A0ABT4GDA3_9BACL</name>